<reference evidence="10" key="2">
    <citation type="submission" date="2015-01" db="EMBL/GenBank/DDBJ databases">
        <title>Evolutionary Origins and Diversification of the Mycorrhizal Mutualists.</title>
        <authorList>
            <consortium name="DOE Joint Genome Institute"/>
            <consortium name="Mycorrhizal Genomics Consortium"/>
            <person name="Kohler A."/>
            <person name="Kuo A."/>
            <person name="Nagy L.G."/>
            <person name="Floudas D."/>
            <person name="Copeland A."/>
            <person name="Barry K.W."/>
            <person name="Cichocki N."/>
            <person name="Veneault-Fourrey C."/>
            <person name="LaButti K."/>
            <person name="Lindquist E.A."/>
            <person name="Lipzen A."/>
            <person name="Lundell T."/>
            <person name="Morin E."/>
            <person name="Murat C."/>
            <person name="Riley R."/>
            <person name="Ohm R."/>
            <person name="Sun H."/>
            <person name="Tunlid A."/>
            <person name="Henrissat B."/>
            <person name="Grigoriev I.V."/>
            <person name="Hibbett D.S."/>
            <person name="Martin F."/>
        </authorList>
    </citation>
    <scope>NUCLEOTIDE SEQUENCE [LARGE SCALE GENOMIC DNA]</scope>
    <source>
        <strain evidence="10">Ve08.2h10</strain>
    </source>
</reference>
<evidence type="ECO:0000256" key="5">
    <source>
        <dbReference type="PROSITE-ProRule" id="PRU00723"/>
    </source>
</evidence>
<organism evidence="9 10">
    <name type="scientific">Paxillus rubicundulus Ve08.2h10</name>
    <dbReference type="NCBI Taxonomy" id="930991"/>
    <lineage>
        <taxon>Eukaryota</taxon>
        <taxon>Fungi</taxon>
        <taxon>Dikarya</taxon>
        <taxon>Basidiomycota</taxon>
        <taxon>Agaricomycotina</taxon>
        <taxon>Agaricomycetes</taxon>
        <taxon>Agaricomycetidae</taxon>
        <taxon>Boletales</taxon>
        <taxon>Paxilineae</taxon>
        <taxon>Paxillaceae</taxon>
        <taxon>Paxillus</taxon>
    </lineage>
</organism>
<keyword evidence="1" id="KW-0808">Transferase</keyword>
<dbReference type="STRING" id="930991.A0A0D0E3E0"/>
<dbReference type="HOGENOM" id="CLU_056191_0_0_1"/>
<dbReference type="PROSITE" id="PS50089">
    <property type="entry name" value="ZF_RING_2"/>
    <property type="match status" value="1"/>
</dbReference>
<dbReference type="InterPro" id="IPR001841">
    <property type="entry name" value="Znf_RING"/>
</dbReference>
<dbReference type="GO" id="GO:0061630">
    <property type="term" value="F:ubiquitin protein ligase activity"/>
    <property type="evidence" value="ECO:0007669"/>
    <property type="project" value="InterPro"/>
</dbReference>
<feature type="zinc finger region" description="C3H1-type" evidence="5">
    <location>
        <begin position="7"/>
        <end position="35"/>
    </location>
</feature>
<dbReference type="Gene3D" id="4.10.1000.10">
    <property type="entry name" value="Zinc finger, CCCH-type"/>
    <property type="match status" value="1"/>
</dbReference>
<dbReference type="SUPFAM" id="SSF57850">
    <property type="entry name" value="RING/U-box"/>
    <property type="match status" value="1"/>
</dbReference>
<evidence type="ECO:0000256" key="1">
    <source>
        <dbReference type="ARBA" id="ARBA00022679"/>
    </source>
</evidence>
<dbReference type="InterPro" id="IPR017907">
    <property type="entry name" value="Znf_RING_CS"/>
</dbReference>
<protein>
    <recommendedName>
        <fullName evidence="11">RING-type E3 ubiquitin transferase</fullName>
    </recommendedName>
</protein>
<dbReference type="GO" id="GO:0000209">
    <property type="term" value="P:protein polyubiquitination"/>
    <property type="evidence" value="ECO:0007669"/>
    <property type="project" value="InterPro"/>
</dbReference>
<dbReference type="EMBL" id="KN825378">
    <property type="protein sequence ID" value="KIK91525.1"/>
    <property type="molecule type" value="Genomic_DNA"/>
</dbReference>
<dbReference type="Pfam" id="PF00097">
    <property type="entry name" value="zf-C3HC4"/>
    <property type="match status" value="1"/>
</dbReference>
<dbReference type="InParanoid" id="A0A0D0E3E0"/>
<evidence type="ECO:0000313" key="9">
    <source>
        <dbReference type="EMBL" id="KIK91525.1"/>
    </source>
</evidence>
<dbReference type="AlphaFoldDB" id="A0A0D0E3E0"/>
<dbReference type="InterPro" id="IPR000571">
    <property type="entry name" value="Znf_CCCH"/>
</dbReference>
<dbReference type="Pfam" id="PF14608">
    <property type="entry name" value="zf-CCCH_2"/>
    <property type="match status" value="3"/>
</dbReference>
<evidence type="ECO:0000259" key="8">
    <source>
        <dbReference type="PROSITE" id="PS50103"/>
    </source>
</evidence>
<keyword evidence="3 5" id="KW-0863">Zinc-finger</keyword>
<evidence type="ECO:0000256" key="6">
    <source>
        <dbReference type="SAM" id="MobiDB-lite"/>
    </source>
</evidence>
<accession>A0A0D0E3E0</accession>
<reference evidence="9 10" key="1">
    <citation type="submission" date="2014-04" db="EMBL/GenBank/DDBJ databases">
        <authorList>
            <consortium name="DOE Joint Genome Institute"/>
            <person name="Kuo A."/>
            <person name="Kohler A."/>
            <person name="Jargeat P."/>
            <person name="Nagy L.G."/>
            <person name="Floudas D."/>
            <person name="Copeland A."/>
            <person name="Barry K.W."/>
            <person name="Cichocki N."/>
            <person name="Veneault-Fourrey C."/>
            <person name="LaButti K."/>
            <person name="Lindquist E.A."/>
            <person name="Lipzen A."/>
            <person name="Lundell T."/>
            <person name="Morin E."/>
            <person name="Murat C."/>
            <person name="Sun H."/>
            <person name="Tunlid A."/>
            <person name="Henrissat B."/>
            <person name="Grigoriev I.V."/>
            <person name="Hibbett D.S."/>
            <person name="Martin F."/>
            <person name="Nordberg H.P."/>
            <person name="Cantor M.N."/>
            <person name="Hua S.X."/>
        </authorList>
    </citation>
    <scope>NUCLEOTIDE SEQUENCE [LARGE SCALE GENOMIC DNA]</scope>
    <source>
        <strain evidence="9 10">Ve08.2h10</strain>
    </source>
</reference>
<dbReference type="InterPro" id="IPR018957">
    <property type="entry name" value="Znf_C3HC4_RING-type"/>
</dbReference>
<keyword evidence="4 5" id="KW-0862">Zinc</keyword>
<dbReference type="PROSITE" id="PS50103">
    <property type="entry name" value="ZF_C3H1"/>
    <property type="match status" value="3"/>
</dbReference>
<feature type="zinc finger region" description="C3H1-type" evidence="5">
    <location>
        <begin position="41"/>
        <end position="68"/>
    </location>
</feature>
<dbReference type="PROSITE" id="PS00518">
    <property type="entry name" value="ZF_RING_1"/>
    <property type="match status" value="1"/>
</dbReference>
<feature type="domain" description="C3H1-type" evidence="8">
    <location>
        <begin position="7"/>
        <end position="35"/>
    </location>
</feature>
<dbReference type="InterPro" id="IPR036855">
    <property type="entry name" value="Znf_CCCH_sf"/>
</dbReference>
<dbReference type="PANTHER" id="PTHR11224">
    <property type="entry name" value="MAKORIN-RELATED"/>
    <property type="match status" value="1"/>
</dbReference>
<gene>
    <name evidence="9" type="ORF">PAXRUDRAFT_830774</name>
</gene>
<evidence type="ECO:0000259" key="7">
    <source>
        <dbReference type="PROSITE" id="PS50089"/>
    </source>
</evidence>
<evidence type="ECO:0000256" key="2">
    <source>
        <dbReference type="ARBA" id="ARBA00022723"/>
    </source>
</evidence>
<dbReference type="OrthoDB" id="250836at2759"/>
<dbReference type="GO" id="GO:0008270">
    <property type="term" value="F:zinc ion binding"/>
    <property type="evidence" value="ECO:0007669"/>
    <property type="project" value="UniProtKB-KW"/>
</dbReference>
<dbReference type="SUPFAM" id="SSF90229">
    <property type="entry name" value="CCCH zinc finger"/>
    <property type="match status" value="2"/>
</dbReference>
<dbReference type="Gene3D" id="3.30.40.10">
    <property type="entry name" value="Zinc/RING finger domain, C3HC4 (zinc finger)"/>
    <property type="match status" value="1"/>
</dbReference>
<evidence type="ECO:0000256" key="4">
    <source>
        <dbReference type="ARBA" id="ARBA00022833"/>
    </source>
</evidence>
<dbReference type="Proteomes" id="UP000054538">
    <property type="component" value="Unassembled WGS sequence"/>
</dbReference>
<keyword evidence="2 5" id="KW-0479">Metal-binding</keyword>
<evidence type="ECO:0008006" key="11">
    <source>
        <dbReference type="Google" id="ProtNLM"/>
    </source>
</evidence>
<dbReference type="InterPro" id="IPR013083">
    <property type="entry name" value="Znf_RING/FYVE/PHD"/>
</dbReference>
<name>A0A0D0E3E0_9AGAM</name>
<feature type="domain" description="C3H1-type" evidence="8">
    <location>
        <begin position="165"/>
        <end position="198"/>
    </location>
</feature>
<feature type="domain" description="C3H1-type" evidence="8">
    <location>
        <begin position="41"/>
        <end position="68"/>
    </location>
</feature>
<dbReference type="SMART" id="SM00184">
    <property type="entry name" value="RING"/>
    <property type="match status" value="1"/>
</dbReference>
<dbReference type="SMART" id="SM00356">
    <property type="entry name" value="ZnF_C3H1"/>
    <property type="match status" value="3"/>
</dbReference>
<dbReference type="PANTHER" id="PTHR11224:SF10">
    <property type="entry name" value="IP09428P-RELATED"/>
    <property type="match status" value="1"/>
</dbReference>
<evidence type="ECO:0000313" key="10">
    <source>
        <dbReference type="Proteomes" id="UP000054538"/>
    </source>
</evidence>
<proteinExistence type="predicted"/>
<feature type="domain" description="RING-type" evidence="7">
    <location>
        <begin position="84"/>
        <end position="135"/>
    </location>
</feature>
<feature type="zinc finger region" description="C3H1-type" evidence="5">
    <location>
        <begin position="165"/>
        <end position="198"/>
    </location>
</feature>
<dbReference type="InterPro" id="IPR045072">
    <property type="entry name" value="MKRN-like"/>
</dbReference>
<feature type="region of interest" description="Disordered" evidence="6">
    <location>
        <begin position="273"/>
        <end position="307"/>
    </location>
</feature>
<evidence type="ECO:0000256" key="3">
    <source>
        <dbReference type="ARBA" id="ARBA00022771"/>
    </source>
</evidence>
<keyword evidence="10" id="KW-1185">Reference proteome</keyword>
<sequence>MDRPVTSKSRGICRYYNTVRGCYAGDHCKFLHGADEKLTPYDKGKVCRYYARGHCTRGDRCWFRHTIPKVAPDDERIQFDAEICCICLEKPRTYGLLTDCSHVFCLECIRRWRSPLGKSSDVVCSGTIKNCPLCRAYSRFVTSSAHFFPNSSPRKKETIDAYKASMARVSCKYFEETSRTGKPCCPFGVDCFYRHINPDGTPHVFKHGAKHSMKVYRGDRFRSVTFPHARFDYDDPIEFLQHIFENPINNLHATLDVIRASLPVLLGRYEDAGTSAPGTSSNGSGNHGEGTDDRVADDSVTPFAPLM</sequence>